<proteinExistence type="inferred from homology"/>
<evidence type="ECO:0000256" key="2">
    <source>
        <dbReference type="ARBA" id="ARBA00009046"/>
    </source>
</evidence>
<dbReference type="InterPro" id="IPR014001">
    <property type="entry name" value="Helicase_ATP-bd"/>
</dbReference>
<dbReference type="PROSITE" id="PS51643">
    <property type="entry name" value="HD_CAS3"/>
    <property type="match status" value="1"/>
</dbReference>
<gene>
    <name evidence="10" type="ORF">DVS81_20265</name>
</gene>
<evidence type="ECO:0000313" key="10">
    <source>
        <dbReference type="EMBL" id="RDE48776.1"/>
    </source>
</evidence>
<keyword evidence="10" id="KW-0255">Endonuclease</keyword>
<dbReference type="AlphaFoldDB" id="A0A369XIP4"/>
<dbReference type="InterPro" id="IPR006483">
    <property type="entry name" value="CRISPR-assoc_Cas3_HD"/>
</dbReference>
<keyword evidence="8" id="KW-0051">Antiviral defense</keyword>
<dbReference type="NCBIfam" id="TIGR01596">
    <property type="entry name" value="cas3_HD"/>
    <property type="match status" value="1"/>
</dbReference>
<dbReference type="GO" id="GO:0016787">
    <property type="term" value="F:hydrolase activity"/>
    <property type="evidence" value="ECO:0007669"/>
    <property type="project" value="UniProtKB-KW"/>
</dbReference>
<dbReference type="GO" id="GO:0004386">
    <property type="term" value="F:helicase activity"/>
    <property type="evidence" value="ECO:0007669"/>
    <property type="project" value="UniProtKB-KW"/>
</dbReference>
<dbReference type="SMART" id="SM00487">
    <property type="entry name" value="DEXDc"/>
    <property type="match status" value="1"/>
</dbReference>
<name>A0A369XIP4_9PROT</name>
<evidence type="ECO:0000313" key="11">
    <source>
        <dbReference type="Proteomes" id="UP000253831"/>
    </source>
</evidence>
<dbReference type="InterPro" id="IPR054712">
    <property type="entry name" value="Cas3-like_dom"/>
</dbReference>
<dbReference type="Gene3D" id="3.40.50.300">
    <property type="entry name" value="P-loop containing nucleotide triphosphate hydrolases"/>
    <property type="match status" value="1"/>
</dbReference>
<keyword evidence="4" id="KW-0547">Nucleotide-binding</keyword>
<organism evidence="10 11">
    <name type="scientific">Candidatus Accumulibacter meliphilus</name>
    <dbReference type="NCBI Taxonomy" id="2211374"/>
    <lineage>
        <taxon>Bacteria</taxon>
        <taxon>Pseudomonadati</taxon>
        <taxon>Pseudomonadota</taxon>
        <taxon>Betaproteobacteria</taxon>
        <taxon>Candidatus Accumulibacter</taxon>
    </lineage>
</organism>
<reference evidence="10 11" key="1">
    <citation type="submission" date="2018-05" db="EMBL/GenBank/DDBJ databases">
        <title>Integrated omic analyses show evidence that a Ca. Accumulibacter phosphatis strain performs denitrification under micro-aerobic conditions.</title>
        <authorList>
            <person name="Camejo P.Y."/>
            <person name="Katherine M.D."/>
            <person name="Daniel N.R."/>
        </authorList>
    </citation>
    <scope>NUCLEOTIDE SEQUENCE [LARGE SCALE GENOMIC DNA]</scope>
    <source>
        <strain evidence="10">UW-LDO-IC</strain>
    </source>
</reference>
<keyword evidence="6" id="KW-0347">Helicase</keyword>
<keyword evidence="5" id="KW-0378">Hydrolase</keyword>
<evidence type="ECO:0000259" key="9">
    <source>
        <dbReference type="PROSITE" id="PS51643"/>
    </source>
</evidence>
<dbReference type="InterPro" id="IPR038257">
    <property type="entry name" value="CRISPR-assoc_Cas3_HD_sf"/>
</dbReference>
<keyword evidence="3" id="KW-0479">Metal-binding</keyword>
<dbReference type="Pfam" id="PF22590">
    <property type="entry name" value="Cas3-like_C_2"/>
    <property type="match status" value="1"/>
</dbReference>
<keyword evidence="10" id="KW-0540">Nuclease</keyword>
<dbReference type="GO" id="GO:0005524">
    <property type="term" value="F:ATP binding"/>
    <property type="evidence" value="ECO:0007669"/>
    <property type="project" value="UniProtKB-KW"/>
</dbReference>
<feature type="domain" description="HD Cas3-type" evidence="9">
    <location>
        <begin position="44"/>
        <end position="267"/>
    </location>
</feature>
<evidence type="ECO:0000256" key="1">
    <source>
        <dbReference type="ARBA" id="ARBA00006847"/>
    </source>
</evidence>
<comment type="similarity">
    <text evidence="2">In the central section; belongs to the CRISPR-associated helicase Cas3 family.</text>
</comment>
<comment type="similarity">
    <text evidence="1">In the N-terminal section; belongs to the CRISPR-associated nuclease Cas3-HD family.</text>
</comment>
<evidence type="ECO:0000256" key="8">
    <source>
        <dbReference type="ARBA" id="ARBA00023118"/>
    </source>
</evidence>
<evidence type="ECO:0000256" key="3">
    <source>
        <dbReference type="ARBA" id="ARBA00022723"/>
    </source>
</evidence>
<protein>
    <submittedName>
        <fullName evidence="10">CRISPR-associated endonuclease Cas3</fullName>
    </submittedName>
</protein>
<dbReference type="SUPFAM" id="SSF52540">
    <property type="entry name" value="P-loop containing nucleoside triphosphate hydrolases"/>
    <property type="match status" value="1"/>
</dbReference>
<dbReference type="Gene3D" id="1.10.3210.30">
    <property type="match status" value="1"/>
</dbReference>
<evidence type="ECO:0000256" key="6">
    <source>
        <dbReference type="ARBA" id="ARBA00022806"/>
    </source>
</evidence>
<dbReference type="GO" id="GO:0046872">
    <property type="term" value="F:metal ion binding"/>
    <property type="evidence" value="ECO:0007669"/>
    <property type="project" value="UniProtKB-KW"/>
</dbReference>
<dbReference type="Proteomes" id="UP000253831">
    <property type="component" value="Unassembled WGS sequence"/>
</dbReference>
<dbReference type="EMBL" id="QPGA01000091">
    <property type="protein sequence ID" value="RDE48776.1"/>
    <property type="molecule type" value="Genomic_DNA"/>
</dbReference>
<evidence type="ECO:0000256" key="7">
    <source>
        <dbReference type="ARBA" id="ARBA00022840"/>
    </source>
</evidence>
<evidence type="ECO:0000256" key="5">
    <source>
        <dbReference type="ARBA" id="ARBA00022801"/>
    </source>
</evidence>
<evidence type="ECO:0000256" key="4">
    <source>
        <dbReference type="ARBA" id="ARBA00022741"/>
    </source>
</evidence>
<comment type="caution">
    <text evidence="10">The sequence shown here is derived from an EMBL/GenBank/DDBJ whole genome shotgun (WGS) entry which is preliminary data.</text>
</comment>
<dbReference type="GO" id="GO:0004519">
    <property type="term" value="F:endonuclease activity"/>
    <property type="evidence" value="ECO:0007669"/>
    <property type="project" value="UniProtKB-KW"/>
</dbReference>
<accession>A0A369XIP4</accession>
<sequence length="1082" mass="120243">MCHRITGDGARVVAWIIGNKRAFTTGGACATGWTARKLRKEDTDLPYPVRLMSRLVSLAGLLHDIGKANSAFQKVIRNENSQEAFRHEAASAMMLGWLHGSGDDGQWVASFIAAIDNDELDDRIRKSLHAQAAKHHAGNQQGEDSDERRIFLGADRRALKETPVLFGLLWLMVAHHRLPEGDPLVSLAAAEINSSGHARLDAKALRVDKLVAEGLPWLHDAWKKRLRDDLQSLAGLLAEPRFAEAKTCLFDHLRLFGRPALQLADHLVSSDKRPDRLPSPVYAYANSAVLPDGSPTLGQKLHAHLIAVSRSAVLAAQEILTLRREMPGVEAGEIPLALRRKGRDPKYAWQDEAASAIRAHRTGVHEGAFFGVMIAGTGSGKTIAALKVAAAFRSALRVVYASPLRSLTLQSGNEFADMGFGSDDMATVIGDPLIQKMFDIEGRSQDLRESICNPECDEEAIEVVGGGSSPDLGERLRTLRCFDDRQVRMITTPVLAATLDTVMKLADGRRGSYLTHLLRMASSDLIIDEVDMYSPVDLLAIGRLVEAAGFWRSRVTLSSATLSPVIAFALFRAYLAGVKSRDALDSAETRIFGGWFSDSTPAVIQKIASPEGFQQEHLAFAGSVAKIAGAQGKRRVAGYIHRQETADSPASEQRQQLLSLVAAVKHLHRLNAVSLADERRFSVGCVQVVNVVHCQRFALALAAWAAEEKTGEALDIRVVCLHGRLSLASRNWIDGQLNRMLCRKGENGDLAPLVNPFVREFVAGSSCLNIAVILVSTLETTGRDHDFDWGVIESRQERDILQFAGRIRRHRPPLPDSGFKNLVIWDVPLRWDGKPWQPQNTRDNPVAFKRFGVGDTMGEPVDRPGGSNLTQVLLRRAIGEDAGARRYGAMPNYQAMMSQTYGKDAFVTPSRCLSEAFPRAREYDPQDNEAYTVRACETQRLRNVLLEQRRNKNHSLVEWLADCNRAGRLLSYHQNLYRFRAGRRMYLYWHDWRDGEQQWFYVVEPGRELETSKPQWCITDLNVEAKGFLFTFDEEAEIDEIRASTGAFLKKDRIRLASVYFTQQPSADNSRLAYHCQIGLMG</sequence>
<dbReference type="GO" id="GO:0051607">
    <property type="term" value="P:defense response to virus"/>
    <property type="evidence" value="ECO:0007669"/>
    <property type="project" value="UniProtKB-KW"/>
</dbReference>
<dbReference type="InterPro" id="IPR027417">
    <property type="entry name" value="P-loop_NTPase"/>
</dbReference>
<keyword evidence="7" id="KW-0067">ATP-binding</keyword>